<evidence type="ECO:0000313" key="1">
    <source>
        <dbReference type="EMBL" id="CAB4128932.1"/>
    </source>
</evidence>
<gene>
    <name evidence="1" type="ORF">UFOVP110_112</name>
    <name evidence="2" type="ORF">UFOVP223_52</name>
</gene>
<organism evidence="1">
    <name type="scientific">uncultured Caudovirales phage</name>
    <dbReference type="NCBI Taxonomy" id="2100421"/>
    <lineage>
        <taxon>Viruses</taxon>
        <taxon>Duplodnaviria</taxon>
        <taxon>Heunggongvirae</taxon>
        <taxon>Uroviricota</taxon>
        <taxon>Caudoviricetes</taxon>
        <taxon>Peduoviridae</taxon>
        <taxon>Maltschvirus</taxon>
        <taxon>Maltschvirus maltsch</taxon>
    </lineage>
</organism>
<sequence length="56" mass="6379">MEKKFTQDELDDAMAEGFVAGAIRAREVERDRIRTALLELDVVVLHIQTVLDLLKP</sequence>
<proteinExistence type="predicted"/>
<dbReference type="EMBL" id="LR796220">
    <property type="protein sequence ID" value="CAB4128932.1"/>
    <property type="molecule type" value="Genomic_DNA"/>
</dbReference>
<reference evidence="1" key="1">
    <citation type="submission" date="2020-04" db="EMBL/GenBank/DDBJ databases">
        <authorList>
            <person name="Chiriac C."/>
            <person name="Salcher M."/>
            <person name="Ghai R."/>
            <person name="Kavagutti S V."/>
        </authorList>
    </citation>
    <scope>NUCLEOTIDE SEQUENCE</scope>
</reference>
<accession>A0A6J5L5U2</accession>
<name>A0A6J5L5U2_9CAUD</name>
<protein>
    <submittedName>
        <fullName evidence="1">Uncharacterized protein</fullName>
    </submittedName>
</protein>
<evidence type="ECO:0000313" key="2">
    <source>
        <dbReference type="EMBL" id="CAB5219285.1"/>
    </source>
</evidence>
<dbReference type="EMBL" id="LR798276">
    <property type="protein sequence ID" value="CAB5219285.1"/>
    <property type="molecule type" value="Genomic_DNA"/>
</dbReference>